<keyword evidence="3" id="KW-1185">Reference proteome</keyword>
<evidence type="ECO:0000313" key="3">
    <source>
        <dbReference type="Proteomes" id="UP000198284"/>
    </source>
</evidence>
<evidence type="ECO:0000256" key="1">
    <source>
        <dbReference type="SAM" id="Phobius"/>
    </source>
</evidence>
<keyword evidence="1" id="KW-1133">Transmembrane helix</keyword>
<keyword evidence="1" id="KW-0812">Transmembrane</keyword>
<dbReference type="RefSeq" id="WP_089401457.1">
    <property type="nucleotide sequence ID" value="NZ_FZOT01000023.1"/>
</dbReference>
<dbReference type="Proteomes" id="UP000198284">
    <property type="component" value="Unassembled WGS sequence"/>
</dbReference>
<proteinExistence type="predicted"/>
<reference evidence="2 3" key="1">
    <citation type="submission" date="2017-06" db="EMBL/GenBank/DDBJ databases">
        <authorList>
            <person name="Kim H.J."/>
            <person name="Triplett B.A."/>
        </authorList>
    </citation>
    <scope>NUCLEOTIDE SEQUENCE [LARGE SCALE GENOMIC DNA]</scope>
    <source>
        <strain evidence="2 3">U15</strain>
    </source>
</reference>
<sequence length="153" mass="15979">MRHIPFQLHARGIALLEALCAILVFSFGVLGLVGLQSVSVGQAALAQYRTDASLLSDELIGRMWASNHAAPSTLQAAFNSSGDAGGGTEYQAWLNLVKATLPGVKAGGDGAVSTLPTVVVDSNGVATITLFWRTPNESASNPPHFHTVVAQIR</sequence>
<dbReference type="EMBL" id="FZOT01000023">
    <property type="protein sequence ID" value="SNT29772.1"/>
    <property type="molecule type" value="Genomic_DNA"/>
</dbReference>
<organism evidence="2 3">
    <name type="scientific">Noviherbaspirillum humi</name>
    <dbReference type="NCBI Taxonomy" id="1688639"/>
    <lineage>
        <taxon>Bacteria</taxon>
        <taxon>Pseudomonadati</taxon>
        <taxon>Pseudomonadota</taxon>
        <taxon>Betaproteobacteria</taxon>
        <taxon>Burkholderiales</taxon>
        <taxon>Oxalobacteraceae</taxon>
        <taxon>Noviherbaspirillum</taxon>
    </lineage>
</organism>
<dbReference type="OrthoDB" id="193195at2"/>
<protein>
    <submittedName>
        <fullName evidence="2">Type IV pilus assembly protein PilV</fullName>
    </submittedName>
</protein>
<accession>A0A239LIN2</accession>
<name>A0A239LIN2_9BURK</name>
<dbReference type="AlphaFoldDB" id="A0A239LIN2"/>
<feature type="transmembrane region" description="Helical" evidence="1">
    <location>
        <begin position="12"/>
        <end position="35"/>
    </location>
</feature>
<evidence type="ECO:0000313" key="2">
    <source>
        <dbReference type="EMBL" id="SNT29772.1"/>
    </source>
</evidence>
<keyword evidence="1" id="KW-0472">Membrane</keyword>
<gene>
    <name evidence="2" type="ORF">SAMN06265795_1237</name>
</gene>